<protein>
    <recommendedName>
        <fullName evidence="1">Integrase zinc-binding domain-containing protein</fullName>
    </recommendedName>
</protein>
<dbReference type="Proteomes" id="UP000499080">
    <property type="component" value="Unassembled WGS sequence"/>
</dbReference>
<dbReference type="Gene3D" id="1.10.340.70">
    <property type="match status" value="1"/>
</dbReference>
<proteinExistence type="predicted"/>
<accession>A0A4Y2SFN4</accession>
<name>A0A4Y2SFN4_ARAVE</name>
<dbReference type="InterPro" id="IPR041588">
    <property type="entry name" value="Integrase_H2C2"/>
</dbReference>
<feature type="domain" description="Integrase zinc-binding" evidence="1">
    <location>
        <begin position="22"/>
        <end position="54"/>
    </location>
</feature>
<dbReference type="AlphaFoldDB" id="A0A4Y2SFN4"/>
<organism evidence="2 3">
    <name type="scientific">Araneus ventricosus</name>
    <name type="common">Orbweaver spider</name>
    <name type="synonym">Epeira ventricosa</name>
    <dbReference type="NCBI Taxonomy" id="182803"/>
    <lineage>
        <taxon>Eukaryota</taxon>
        <taxon>Metazoa</taxon>
        <taxon>Ecdysozoa</taxon>
        <taxon>Arthropoda</taxon>
        <taxon>Chelicerata</taxon>
        <taxon>Arachnida</taxon>
        <taxon>Araneae</taxon>
        <taxon>Araneomorphae</taxon>
        <taxon>Entelegynae</taxon>
        <taxon>Araneoidea</taxon>
        <taxon>Araneidae</taxon>
        <taxon>Araneus</taxon>
    </lineage>
</organism>
<evidence type="ECO:0000313" key="3">
    <source>
        <dbReference type="Proteomes" id="UP000499080"/>
    </source>
</evidence>
<reference evidence="2 3" key="1">
    <citation type="journal article" date="2019" name="Sci. Rep.">
        <title>Orb-weaving spider Araneus ventricosus genome elucidates the spidroin gene catalogue.</title>
        <authorList>
            <person name="Kono N."/>
            <person name="Nakamura H."/>
            <person name="Ohtoshi R."/>
            <person name="Moran D.A.P."/>
            <person name="Shinohara A."/>
            <person name="Yoshida Y."/>
            <person name="Fujiwara M."/>
            <person name="Mori M."/>
            <person name="Tomita M."/>
            <person name="Arakawa K."/>
        </authorList>
    </citation>
    <scope>NUCLEOTIDE SEQUENCE [LARGE SCALE GENOMIC DNA]</scope>
</reference>
<gene>
    <name evidence="2" type="ORF">AVEN_63554_1</name>
</gene>
<evidence type="ECO:0000259" key="1">
    <source>
        <dbReference type="Pfam" id="PF17921"/>
    </source>
</evidence>
<dbReference type="Pfam" id="PF17921">
    <property type="entry name" value="Integrase_H2C2"/>
    <property type="match status" value="1"/>
</dbReference>
<comment type="caution">
    <text evidence="2">The sequence shown here is derived from an EMBL/GenBank/DDBJ whole genome shotgun (WGS) entry which is preliminary data.</text>
</comment>
<evidence type="ECO:0000313" key="2">
    <source>
        <dbReference type="EMBL" id="GBN87072.1"/>
    </source>
</evidence>
<keyword evidence="3" id="KW-1185">Reference proteome</keyword>
<dbReference type="EMBL" id="BGPR01021610">
    <property type="protein sequence ID" value="GBN87072.1"/>
    <property type="molecule type" value="Genomic_DNA"/>
</dbReference>
<sequence>MNQGILYRYSPEVETEEAQLVVPFQERERVLQQYHDVPTAGHYGAEGTYHSSALRAYELPASRDSGTIAPLRRRGFNRCVVSRNLTHRNANIFRSKR</sequence>